<feature type="modified residue" description="Phosphocysteine; by EIIA" evidence="7">
    <location>
        <position position="8"/>
    </location>
</feature>
<organism evidence="9 10">
    <name type="scientific">Pseudocitrobacter corydidari</name>
    <dbReference type="NCBI Taxonomy" id="2891570"/>
    <lineage>
        <taxon>Bacteria</taxon>
        <taxon>Pseudomonadati</taxon>
        <taxon>Pseudomonadota</taxon>
        <taxon>Gammaproteobacteria</taxon>
        <taxon>Enterobacterales</taxon>
        <taxon>Enterobacteriaceae</taxon>
        <taxon>Pseudocitrobacter</taxon>
    </lineage>
</organism>
<dbReference type="InterPro" id="IPR036095">
    <property type="entry name" value="PTS_EIIB-like_sf"/>
</dbReference>
<dbReference type="PANTHER" id="PTHR34581">
    <property type="entry name" value="PTS SYSTEM N,N'-DIACETYLCHITOBIOSE-SPECIFIC EIIB COMPONENT"/>
    <property type="match status" value="1"/>
</dbReference>
<dbReference type="EC" id="2.7.1.205" evidence="9"/>
<evidence type="ECO:0000313" key="9">
    <source>
        <dbReference type="EMBL" id="UGS39832.1"/>
    </source>
</evidence>
<dbReference type="PANTHER" id="PTHR34581:SF2">
    <property type="entry name" value="PTS SYSTEM N,N'-DIACETYLCHITOBIOSE-SPECIFIC EIIB COMPONENT"/>
    <property type="match status" value="1"/>
</dbReference>
<dbReference type="InterPro" id="IPR003501">
    <property type="entry name" value="PTS_EIIB_2/3"/>
</dbReference>
<evidence type="ECO:0000256" key="3">
    <source>
        <dbReference type="ARBA" id="ARBA00022597"/>
    </source>
</evidence>
<dbReference type="CDD" id="cd05564">
    <property type="entry name" value="PTS_IIB_chitobiose_lichenan"/>
    <property type="match status" value="1"/>
</dbReference>
<dbReference type="EMBL" id="CP087880">
    <property type="protein sequence ID" value="UGS39832.1"/>
    <property type="molecule type" value="Genomic_DNA"/>
</dbReference>
<keyword evidence="3" id="KW-0762">Sugar transport</keyword>
<proteinExistence type="predicted"/>
<evidence type="ECO:0000259" key="8">
    <source>
        <dbReference type="PROSITE" id="PS51100"/>
    </source>
</evidence>
<dbReference type="Pfam" id="PF02302">
    <property type="entry name" value="PTS_IIB"/>
    <property type="match status" value="1"/>
</dbReference>
<keyword evidence="5" id="KW-0598">Phosphotransferase system</keyword>
<evidence type="ECO:0000256" key="6">
    <source>
        <dbReference type="ARBA" id="ARBA00022777"/>
    </source>
</evidence>
<keyword evidence="10" id="KW-1185">Reference proteome</keyword>
<dbReference type="SUPFAM" id="SSF52794">
    <property type="entry name" value="PTS system IIB component-like"/>
    <property type="match status" value="1"/>
</dbReference>
<evidence type="ECO:0000256" key="1">
    <source>
        <dbReference type="ARBA" id="ARBA00022448"/>
    </source>
</evidence>
<gene>
    <name evidence="9" type="primary">celA_1</name>
    <name evidence="9" type="ORF">G163CM_05170</name>
</gene>
<dbReference type="Proteomes" id="UP001199659">
    <property type="component" value="Chromosome"/>
</dbReference>
<keyword evidence="2" id="KW-0597">Phosphoprotein</keyword>
<protein>
    <submittedName>
        <fullName evidence="9">PTS system cellobiose-specific EIIB component</fullName>
        <ecNumber evidence="9">2.7.1.205</ecNumber>
    </submittedName>
</protein>
<evidence type="ECO:0000313" key="10">
    <source>
        <dbReference type="Proteomes" id="UP001199659"/>
    </source>
</evidence>
<name>A0ABY3S1C9_9ENTR</name>
<dbReference type="PROSITE" id="PS51100">
    <property type="entry name" value="PTS_EIIB_TYPE_3"/>
    <property type="match status" value="1"/>
</dbReference>
<sequence>MKSILLICNEGMSTGYLCNKMNEVAQTDNIDAKAWAIPESALEGHYRTADVIMVGPQISYLLDSIRQRVNNEIPVGAINPVDFGRINAKAVLDHALSLTDKQAAS</sequence>
<evidence type="ECO:0000256" key="2">
    <source>
        <dbReference type="ARBA" id="ARBA00022553"/>
    </source>
</evidence>
<dbReference type="GO" id="GO:0016740">
    <property type="term" value="F:transferase activity"/>
    <property type="evidence" value="ECO:0007669"/>
    <property type="project" value="UniProtKB-KW"/>
</dbReference>
<keyword evidence="6" id="KW-0418">Kinase</keyword>
<accession>A0ABY3S1C9</accession>
<feature type="domain" description="PTS EIIB type-3" evidence="8">
    <location>
        <begin position="1"/>
        <end position="105"/>
    </location>
</feature>
<evidence type="ECO:0000256" key="7">
    <source>
        <dbReference type="PROSITE-ProRule" id="PRU00423"/>
    </source>
</evidence>
<dbReference type="InterPro" id="IPR013012">
    <property type="entry name" value="PTS_EIIB_3"/>
</dbReference>
<evidence type="ECO:0000256" key="5">
    <source>
        <dbReference type="ARBA" id="ARBA00022683"/>
    </source>
</evidence>
<keyword evidence="1" id="KW-0813">Transport</keyword>
<reference evidence="9 10" key="1">
    <citation type="journal article" date="2022" name="Int. J. Syst. Evol. Microbiol.">
        <title>Pseudocitrobacter corydidari sp. nov., isolated from the Asian emerald cockroach Corydidarum magnifica.</title>
        <authorList>
            <person name="Guzman J."/>
            <person name="Poehlein A."/>
            <person name="Glaeser S.P."/>
            <person name="Schwengers O."/>
            <person name="Blom J."/>
            <person name="Hollensteiner J."/>
            <person name="Kampfer P."/>
            <person name="Vilcinskas A."/>
        </authorList>
    </citation>
    <scope>NUCLEOTIDE SEQUENCE [LARGE SCALE GENOMIC DNA]</scope>
    <source>
        <strain evidence="9">G163CM</strain>
    </source>
</reference>
<dbReference type="InterPro" id="IPR051819">
    <property type="entry name" value="PTS_sugar-specific_EIIB"/>
</dbReference>
<dbReference type="Gene3D" id="3.40.50.2300">
    <property type="match status" value="1"/>
</dbReference>
<evidence type="ECO:0000256" key="4">
    <source>
        <dbReference type="ARBA" id="ARBA00022679"/>
    </source>
</evidence>
<keyword evidence="4 9" id="KW-0808">Transferase</keyword>